<feature type="region of interest" description="Disordered" evidence="1">
    <location>
        <begin position="182"/>
        <end position="204"/>
    </location>
</feature>
<dbReference type="Gene3D" id="3.40.50.300">
    <property type="entry name" value="P-loop containing nucleotide triphosphate hydrolases"/>
    <property type="match status" value="1"/>
</dbReference>
<gene>
    <name evidence="2" type="ORF">MA4_54N07.32</name>
</gene>
<organism evidence="2">
    <name type="scientific">Musa acuminata</name>
    <name type="common">Banana</name>
    <name type="synonym">Musa cavendishii</name>
    <dbReference type="NCBI Taxonomy" id="4641"/>
    <lineage>
        <taxon>Eukaryota</taxon>
        <taxon>Viridiplantae</taxon>
        <taxon>Streptophyta</taxon>
        <taxon>Embryophyta</taxon>
        <taxon>Tracheophyta</taxon>
        <taxon>Spermatophyta</taxon>
        <taxon>Magnoliopsida</taxon>
        <taxon>Liliopsida</taxon>
        <taxon>Zingiberales</taxon>
        <taxon>Musaceae</taxon>
        <taxon>Musa</taxon>
    </lineage>
</organism>
<dbReference type="SUPFAM" id="SSF52540">
    <property type="entry name" value="P-loop containing nucleoside triphosphate hydrolases"/>
    <property type="match status" value="1"/>
</dbReference>
<evidence type="ECO:0000313" key="2">
    <source>
        <dbReference type="EMBL" id="ABF70052.1"/>
    </source>
</evidence>
<name>Q1EPA5_MUSAC</name>
<proteinExistence type="predicted"/>
<dbReference type="AlphaFoldDB" id="Q1EPA5"/>
<protein>
    <submittedName>
        <fullName evidence="2">Uncharacterized protein</fullName>
    </submittedName>
</protein>
<evidence type="ECO:0000256" key="1">
    <source>
        <dbReference type="SAM" id="MobiDB-lite"/>
    </source>
</evidence>
<reference evidence="2" key="1">
    <citation type="submission" date="2006-05" db="EMBL/GenBank/DDBJ databases">
        <authorList>
            <person name="Town C.D."/>
            <person name="Ronning C.M."/>
            <person name="Cheung F."/>
            <person name="Haas B.J."/>
            <person name="Althoff R."/>
            <person name="Arbogast T."/>
            <person name="Hine E."/>
            <person name="Piffanelli P."/>
            <person name="Tallon L.J."/>
        </authorList>
    </citation>
    <scope>NUCLEOTIDE SEQUENCE</scope>
</reference>
<dbReference type="EMBL" id="AC186751">
    <property type="protein sequence ID" value="ABF70052.1"/>
    <property type="molecule type" value="Genomic_DNA"/>
</dbReference>
<sequence>MKGGKELNALIVSLIPRFFEMYLYSCSLHDLLFPPYDPSKKSKRSATVCLYTIPSVDFYICQTLLRRPGRGLMFPASAVPLLLRFAAAAITGAAALVALRSVHREEAVAALRRDVRDALRRLDEPPAVLVTGFRAHGKSALINTACRALAAEAGPVLLRTETAPRGPGGATLARLVVRAAVARGSSEEEEEEEEGGGSEDEEEEAAVVEMVDAPALPEPGILTRSDVEAAVCGSPGNPPPDCVILVLRCGGPSKESRVAVKKLADIATVVRERGLQFVVVLTHKKHIKSKRQAEELRREIALRARTDCVYFIENYTAGNMLHLRRPWTSKNNFETHFTVLTMMRQCIEFTKLHRSNLARKANDNANSSRLL</sequence>
<feature type="compositionally biased region" description="Acidic residues" evidence="1">
    <location>
        <begin position="187"/>
        <end position="204"/>
    </location>
</feature>
<dbReference type="InterPro" id="IPR027417">
    <property type="entry name" value="P-loop_NTPase"/>
</dbReference>
<accession>Q1EPA5</accession>